<dbReference type="EMBL" id="JACHCF010000007">
    <property type="protein sequence ID" value="MBB5622217.1"/>
    <property type="molecule type" value="Genomic_DNA"/>
</dbReference>
<evidence type="ECO:0000313" key="4">
    <source>
        <dbReference type="EMBL" id="MBB5622217.1"/>
    </source>
</evidence>
<dbReference type="Proteomes" id="UP000537718">
    <property type="component" value="Unassembled WGS sequence"/>
</dbReference>
<evidence type="ECO:0000313" key="5">
    <source>
        <dbReference type="Proteomes" id="UP000537718"/>
    </source>
</evidence>
<dbReference type="InterPro" id="IPR015422">
    <property type="entry name" value="PyrdxlP-dep_Trfase_small"/>
</dbReference>
<comment type="cofactor">
    <cofactor evidence="1">
        <name>pyridoxal 5'-phosphate</name>
        <dbReference type="ChEBI" id="CHEBI:597326"/>
    </cofactor>
</comment>
<keyword evidence="2 4" id="KW-0808">Transferase</keyword>
<dbReference type="InterPro" id="IPR015421">
    <property type="entry name" value="PyrdxlP-dep_Trfase_major"/>
</dbReference>
<accession>A0A7W8YV42</accession>
<dbReference type="InterPro" id="IPR004839">
    <property type="entry name" value="Aminotransferase_I/II_large"/>
</dbReference>
<dbReference type="RefSeq" id="WP_183868142.1">
    <property type="nucleotide sequence ID" value="NZ_JACHCF010000007.1"/>
</dbReference>
<reference evidence="4 5" key="1">
    <citation type="submission" date="2020-08" db="EMBL/GenBank/DDBJ databases">
        <title>Genomic Encyclopedia of Type Strains, Phase IV (KMG-V): Genome sequencing to study the core and pangenomes of soil and plant-associated prokaryotes.</title>
        <authorList>
            <person name="Whitman W."/>
        </authorList>
    </citation>
    <scope>NUCLEOTIDE SEQUENCE [LARGE SCALE GENOMIC DNA]</scope>
    <source>
        <strain evidence="4 5">MP7CTX6</strain>
    </source>
</reference>
<feature type="domain" description="Aminotransferase class I/classII large" evidence="3">
    <location>
        <begin position="68"/>
        <end position="407"/>
    </location>
</feature>
<evidence type="ECO:0000256" key="2">
    <source>
        <dbReference type="ARBA" id="ARBA00022679"/>
    </source>
</evidence>
<dbReference type="Pfam" id="PF00155">
    <property type="entry name" value="Aminotran_1_2"/>
    <property type="match status" value="1"/>
</dbReference>
<comment type="caution">
    <text evidence="4">The sequence shown here is derived from an EMBL/GenBank/DDBJ whole genome shotgun (WGS) entry which is preliminary data.</text>
</comment>
<dbReference type="GO" id="GO:0030170">
    <property type="term" value="F:pyridoxal phosphate binding"/>
    <property type="evidence" value="ECO:0007669"/>
    <property type="project" value="InterPro"/>
</dbReference>
<protein>
    <submittedName>
        <fullName evidence="4">Glycine C-acetyltransferase</fullName>
        <ecNumber evidence="4">2.3.1.29</ecNumber>
    </submittedName>
</protein>
<organism evidence="4 5">
    <name type="scientific">Pedobacter cryoconitis</name>
    <dbReference type="NCBI Taxonomy" id="188932"/>
    <lineage>
        <taxon>Bacteria</taxon>
        <taxon>Pseudomonadati</taxon>
        <taxon>Bacteroidota</taxon>
        <taxon>Sphingobacteriia</taxon>
        <taxon>Sphingobacteriales</taxon>
        <taxon>Sphingobacteriaceae</taxon>
        <taxon>Pedobacter</taxon>
    </lineage>
</organism>
<keyword evidence="4" id="KW-0012">Acyltransferase</keyword>
<evidence type="ECO:0000259" key="3">
    <source>
        <dbReference type="Pfam" id="PF00155"/>
    </source>
</evidence>
<gene>
    <name evidence="4" type="ORF">HDE69_003282</name>
</gene>
<sequence length="422" mass="46438">MKMDFATATFKNFENIEGHDMYDRAAVFGDFLQYMQDNGHMNYRLQNFSGCGPEMRVKTSIHQAGFDYVSFVSNDYLGFTQHPKVKAAAIQGITDFGTGAGASPLIGGHFSYHEILEEKIASFFKRSKDSSVIYTTGYTANSATLMSLLQKEDLAIVDMAVHSSVYEGCILTNTKTFLHNHMESLERILKAARAQYRTKLVIVDGVYSQDGDLAPLREIVGLARQYGAYVMVDDAHGIGVLGATGRGALEQSDLLHEVDLISGTFSKTFGNIGGYVIANPDLINFLKFQSRQQIFSATSTPAAAGVIKAIELIDEEPQWQLKLWENINYFKKGLLDIGIDTGTTESAIIPVKIGDPHKTGDAGKLLLKAGIYTNPILYPAVAKKDARIRMSLMATHTREQLDKALSAFEFVNQKLDIAGQSV</sequence>
<dbReference type="PANTHER" id="PTHR13693">
    <property type="entry name" value="CLASS II AMINOTRANSFERASE/8-AMINO-7-OXONONANOATE SYNTHASE"/>
    <property type="match status" value="1"/>
</dbReference>
<dbReference type="InterPro" id="IPR015424">
    <property type="entry name" value="PyrdxlP-dep_Trfase"/>
</dbReference>
<dbReference type="Gene3D" id="3.90.1150.10">
    <property type="entry name" value="Aspartate Aminotransferase, domain 1"/>
    <property type="match status" value="1"/>
</dbReference>
<name>A0A7W8YV42_9SPHI</name>
<dbReference type="EC" id="2.3.1.29" evidence="4"/>
<dbReference type="AlphaFoldDB" id="A0A7W8YV42"/>
<dbReference type="SUPFAM" id="SSF53383">
    <property type="entry name" value="PLP-dependent transferases"/>
    <property type="match status" value="1"/>
</dbReference>
<dbReference type="CDD" id="cd06454">
    <property type="entry name" value="KBL_like"/>
    <property type="match status" value="1"/>
</dbReference>
<dbReference type="InterPro" id="IPR050087">
    <property type="entry name" value="AON_synthase_class-II"/>
</dbReference>
<dbReference type="PANTHER" id="PTHR13693:SF3">
    <property type="entry name" value="LD36009P"/>
    <property type="match status" value="1"/>
</dbReference>
<evidence type="ECO:0000256" key="1">
    <source>
        <dbReference type="ARBA" id="ARBA00001933"/>
    </source>
</evidence>
<proteinExistence type="predicted"/>
<dbReference type="GO" id="GO:0008890">
    <property type="term" value="F:glycine C-acetyltransferase activity"/>
    <property type="evidence" value="ECO:0007669"/>
    <property type="project" value="UniProtKB-EC"/>
</dbReference>
<dbReference type="Gene3D" id="3.40.640.10">
    <property type="entry name" value="Type I PLP-dependent aspartate aminotransferase-like (Major domain)"/>
    <property type="match status" value="1"/>
</dbReference>